<gene>
    <name evidence="2" type="ORF">TMES_21540</name>
</gene>
<proteinExistence type="predicted"/>
<evidence type="ECO:0000256" key="1">
    <source>
        <dbReference type="SAM" id="SignalP"/>
    </source>
</evidence>
<comment type="caution">
    <text evidence="2">The sequence shown here is derived from an EMBL/GenBank/DDBJ whole genome shotgun (WGS) entry which is preliminary data.</text>
</comment>
<dbReference type="RefSeq" id="WP_143589772.1">
    <property type="nucleotide sequence ID" value="NZ_JFKA01000022.1"/>
</dbReference>
<dbReference type="EMBL" id="JFKA01000022">
    <property type="protein sequence ID" value="OSQ35299.1"/>
    <property type="molecule type" value="Genomic_DNA"/>
</dbReference>
<dbReference type="AlphaFoldDB" id="A0A1Y2KV19"/>
<organism evidence="2 3">
    <name type="scientific">Thalassospira mesophila</name>
    <dbReference type="NCBI Taxonomy" id="1293891"/>
    <lineage>
        <taxon>Bacteria</taxon>
        <taxon>Pseudomonadati</taxon>
        <taxon>Pseudomonadota</taxon>
        <taxon>Alphaproteobacteria</taxon>
        <taxon>Rhodospirillales</taxon>
        <taxon>Thalassospiraceae</taxon>
        <taxon>Thalassospira</taxon>
    </lineage>
</organism>
<dbReference type="InterPro" id="IPR029058">
    <property type="entry name" value="AB_hydrolase_fold"/>
</dbReference>
<dbReference type="OrthoDB" id="5451115at2"/>
<dbReference type="SUPFAM" id="SSF53474">
    <property type="entry name" value="alpha/beta-Hydrolases"/>
    <property type="match status" value="1"/>
</dbReference>
<name>A0A1Y2KV19_9PROT</name>
<keyword evidence="3" id="KW-1185">Reference proteome</keyword>
<feature type="chain" id="PRO_5011988296" description="AB hydrolase-1 domain-containing protein" evidence="1">
    <location>
        <begin position="18"/>
        <end position="289"/>
    </location>
</feature>
<evidence type="ECO:0000313" key="3">
    <source>
        <dbReference type="Proteomes" id="UP000193391"/>
    </source>
</evidence>
<feature type="signal peptide" evidence="1">
    <location>
        <begin position="1"/>
        <end position="17"/>
    </location>
</feature>
<protein>
    <recommendedName>
        <fullName evidence="4">AB hydrolase-1 domain-containing protein</fullName>
    </recommendedName>
</protein>
<keyword evidence="1" id="KW-0732">Signal</keyword>
<accession>A0A1Y2KV19</accession>
<reference evidence="2 3" key="1">
    <citation type="submission" date="2014-03" db="EMBL/GenBank/DDBJ databases">
        <title>The draft genome sequence of Thalassospira mesophila JCM 18969.</title>
        <authorList>
            <person name="Lai Q."/>
            <person name="Shao Z."/>
        </authorList>
    </citation>
    <scope>NUCLEOTIDE SEQUENCE [LARGE SCALE GENOMIC DNA]</scope>
    <source>
        <strain evidence="2 3">JCM 18969</strain>
    </source>
</reference>
<sequence>MKHARLIVLLSSLLMLAACSHGAHRDALRDQLVANAGWSSAIVSANQFDVAASWKTPVPGQGKTHPKTLFVYLEGDGLAYIRPNRASNNPTPDDPVGLRMAIADPHSGPVLYLARPCQYVIPDHGRNCARPYWTLQRYAPEIVDSLGTTLDIFKTRLAAENLVLVGYSGGGALAVILAAQRHDVVGIVTVAGNLDTSYWTGRDKLSPLAGSLDPADFATKLGNLPQVHFAGANDTTVGPDVTRAFMARLPKNTPVSAITVPDFTHFCCWARDWNQLSRRTELSAIPGWQ</sequence>
<evidence type="ECO:0000313" key="2">
    <source>
        <dbReference type="EMBL" id="OSQ35299.1"/>
    </source>
</evidence>
<dbReference type="PROSITE" id="PS51257">
    <property type="entry name" value="PROKAR_LIPOPROTEIN"/>
    <property type="match status" value="1"/>
</dbReference>
<evidence type="ECO:0008006" key="4">
    <source>
        <dbReference type="Google" id="ProtNLM"/>
    </source>
</evidence>
<dbReference type="STRING" id="1293891.TMES_21540"/>
<dbReference type="Proteomes" id="UP000193391">
    <property type="component" value="Unassembled WGS sequence"/>
</dbReference>
<dbReference type="Gene3D" id="3.40.50.1820">
    <property type="entry name" value="alpha/beta hydrolase"/>
    <property type="match status" value="1"/>
</dbReference>